<evidence type="ECO:0000313" key="2">
    <source>
        <dbReference type="Proteomes" id="UP001470230"/>
    </source>
</evidence>
<reference evidence="1 2" key="1">
    <citation type="submission" date="2024-04" db="EMBL/GenBank/DDBJ databases">
        <title>Tritrichomonas musculus Genome.</title>
        <authorList>
            <person name="Alves-Ferreira E."/>
            <person name="Grigg M."/>
            <person name="Lorenzi H."/>
            <person name="Galac M."/>
        </authorList>
    </citation>
    <scope>NUCLEOTIDE SEQUENCE [LARGE SCALE GENOMIC DNA]</scope>
    <source>
        <strain evidence="1 2">EAF2021</strain>
    </source>
</reference>
<gene>
    <name evidence="1" type="ORF">M9Y10_035874</name>
</gene>
<dbReference type="EMBL" id="JAPFFF010000057">
    <property type="protein sequence ID" value="KAK8837932.1"/>
    <property type="molecule type" value="Genomic_DNA"/>
</dbReference>
<accession>A0ABR2GX15</accession>
<organism evidence="1 2">
    <name type="scientific">Tritrichomonas musculus</name>
    <dbReference type="NCBI Taxonomy" id="1915356"/>
    <lineage>
        <taxon>Eukaryota</taxon>
        <taxon>Metamonada</taxon>
        <taxon>Parabasalia</taxon>
        <taxon>Tritrichomonadida</taxon>
        <taxon>Tritrichomonadidae</taxon>
        <taxon>Tritrichomonas</taxon>
    </lineage>
</organism>
<sequence length="109" mass="12664">MPNTTVLSFTECIHSQQAKQMMIKNKQIQISALFSWFLPEILDFKNENVISSCSSIYQDSICRYYPAKNEEYKKKRDNGELDDSLAQALIHDDLESLQKIIANYEIIII</sequence>
<dbReference type="Proteomes" id="UP001470230">
    <property type="component" value="Unassembled WGS sequence"/>
</dbReference>
<proteinExistence type="predicted"/>
<keyword evidence="2" id="KW-1185">Reference proteome</keyword>
<evidence type="ECO:0000313" key="1">
    <source>
        <dbReference type="EMBL" id="KAK8837932.1"/>
    </source>
</evidence>
<name>A0ABR2GX15_9EUKA</name>
<protein>
    <submittedName>
        <fullName evidence="1">Uncharacterized protein</fullName>
    </submittedName>
</protein>
<comment type="caution">
    <text evidence="1">The sequence shown here is derived from an EMBL/GenBank/DDBJ whole genome shotgun (WGS) entry which is preliminary data.</text>
</comment>